<evidence type="ECO:0000256" key="2">
    <source>
        <dbReference type="ARBA" id="ARBA00022448"/>
    </source>
</evidence>
<feature type="transmembrane region" description="Helical" evidence="7">
    <location>
        <begin position="452"/>
        <end position="472"/>
    </location>
</feature>
<gene>
    <name evidence="9" type="ORF">R5A26_19135</name>
</gene>
<evidence type="ECO:0000313" key="9">
    <source>
        <dbReference type="EMBL" id="MDV7218064.1"/>
    </source>
</evidence>
<keyword evidence="3 7" id="KW-0812">Transmembrane</keyword>
<dbReference type="RefSeq" id="WP_266866242.1">
    <property type="nucleotide sequence ID" value="NZ_JAPEMW010000001.1"/>
</dbReference>
<feature type="transmembrane region" description="Helical" evidence="7">
    <location>
        <begin position="93"/>
        <end position="112"/>
    </location>
</feature>
<keyword evidence="2" id="KW-0813">Transport</keyword>
<name>A0ABU4FBU2_9ACTN</name>
<dbReference type="PROSITE" id="PS50850">
    <property type="entry name" value="MFS"/>
    <property type="match status" value="1"/>
</dbReference>
<feature type="transmembrane region" description="Helical" evidence="7">
    <location>
        <begin position="149"/>
        <end position="168"/>
    </location>
</feature>
<dbReference type="PANTHER" id="PTHR42718:SF9">
    <property type="entry name" value="MAJOR FACILITATOR SUPERFAMILY MULTIDRUG TRANSPORTER MFSC"/>
    <property type="match status" value="1"/>
</dbReference>
<dbReference type="EMBL" id="JAWMAJ010000058">
    <property type="protein sequence ID" value="MDV7218064.1"/>
    <property type="molecule type" value="Genomic_DNA"/>
</dbReference>
<evidence type="ECO:0000259" key="8">
    <source>
        <dbReference type="PROSITE" id="PS50850"/>
    </source>
</evidence>
<evidence type="ECO:0000256" key="1">
    <source>
        <dbReference type="ARBA" id="ARBA00004651"/>
    </source>
</evidence>
<feature type="transmembrane region" description="Helical" evidence="7">
    <location>
        <begin position="321"/>
        <end position="345"/>
    </location>
</feature>
<feature type="transmembrane region" description="Helical" evidence="7">
    <location>
        <begin position="281"/>
        <end position="301"/>
    </location>
</feature>
<dbReference type="Pfam" id="PF07690">
    <property type="entry name" value="MFS_1"/>
    <property type="match status" value="2"/>
</dbReference>
<feature type="transmembrane region" description="Helical" evidence="7">
    <location>
        <begin position="352"/>
        <end position="372"/>
    </location>
</feature>
<evidence type="ECO:0000313" key="10">
    <source>
        <dbReference type="Proteomes" id="UP001187346"/>
    </source>
</evidence>
<evidence type="ECO:0000256" key="4">
    <source>
        <dbReference type="ARBA" id="ARBA00022989"/>
    </source>
</evidence>
<evidence type="ECO:0000256" key="3">
    <source>
        <dbReference type="ARBA" id="ARBA00022692"/>
    </source>
</evidence>
<dbReference type="InterPro" id="IPR036259">
    <property type="entry name" value="MFS_trans_sf"/>
</dbReference>
<organism evidence="9 10">
    <name type="scientific">Streptomyces prunicolor</name>
    <dbReference type="NCBI Taxonomy" id="67348"/>
    <lineage>
        <taxon>Bacteria</taxon>
        <taxon>Bacillati</taxon>
        <taxon>Actinomycetota</taxon>
        <taxon>Actinomycetes</taxon>
        <taxon>Kitasatosporales</taxon>
        <taxon>Streptomycetaceae</taxon>
        <taxon>Streptomyces</taxon>
    </lineage>
</organism>
<comment type="caution">
    <text evidence="9">The sequence shown here is derived from an EMBL/GenBank/DDBJ whole genome shotgun (WGS) entry which is preliminary data.</text>
</comment>
<feature type="transmembrane region" description="Helical" evidence="7">
    <location>
        <begin position="421"/>
        <end position="440"/>
    </location>
</feature>
<keyword evidence="10" id="KW-1185">Reference proteome</keyword>
<feature type="transmembrane region" description="Helical" evidence="7">
    <location>
        <begin position="378"/>
        <end position="401"/>
    </location>
</feature>
<sequence length="488" mass="51112">MTDVGKLTHPDVEDPPQPEQRSTAHYVLVTVAVMLMMEATVFSAVMFTNILHNMIPPFTPGQLPWIVTITFLVGSALQPLAGKLSDVFGYKRLFLAAAVLFLAGSLLGALTSSFPMMMVARVLQASVIAMPGVNYAFFREYLPKRMVPIVIGLSATGIGVAVAIGPIISGALVGSFSYHSVFWFCFLYMLALAPVLYFGVPDIGRRSKRRIDVGGAFLLTVGIGMLLFGFTQSSSKGWTSAGTLVPFAIAVLSFVGFVILENGLPEPLIDMKLLASPALRTSLLIALFASVPASSSGFLIPQMLESHAGGGVSYGMGMSSFHAGLFGLFTGVVTMICGPLGGYLCRRYSPRLVVLTCSVIGVVASVVIALAHDHLWQYAISMMLFGVASGFYYAGTVNLVIEAVPPRLTGVSGGLQATTSALTSGAAPVLATVVLALYVVGGAGSAYAGKGYTYVFLGAAVFGVIAVVLSLFMRHGRAQATGGAAVTD</sequence>
<reference evidence="9 10" key="1">
    <citation type="submission" date="2023-10" db="EMBL/GenBank/DDBJ databases">
        <title>Characterization of rhizosphere-enriched actinobacteria from wheat plants lab-grown on chernevaya soil.</title>
        <authorList>
            <person name="Tikhonova E.N."/>
            <person name="Konopkin A."/>
            <person name="Kravchenko I.K."/>
        </authorList>
    </citation>
    <scope>NUCLEOTIDE SEQUENCE [LARGE SCALE GENOMIC DNA]</scope>
    <source>
        <strain evidence="9 10">RR29</strain>
    </source>
</reference>
<dbReference type="InterPro" id="IPR011701">
    <property type="entry name" value="MFS"/>
</dbReference>
<keyword evidence="5 7" id="KW-0472">Membrane</keyword>
<evidence type="ECO:0000256" key="7">
    <source>
        <dbReference type="SAM" id="Phobius"/>
    </source>
</evidence>
<dbReference type="PANTHER" id="PTHR42718">
    <property type="entry name" value="MAJOR FACILITATOR SUPERFAMILY MULTIDRUG TRANSPORTER MFSC"/>
    <property type="match status" value="1"/>
</dbReference>
<evidence type="ECO:0000256" key="6">
    <source>
        <dbReference type="ARBA" id="ARBA00023251"/>
    </source>
</evidence>
<dbReference type="Gene3D" id="1.20.1250.20">
    <property type="entry name" value="MFS general substrate transporter like domains"/>
    <property type="match status" value="2"/>
</dbReference>
<keyword evidence="6" id="KW-0046">Antibiotic resistance</keyword>
<dbReference type="InterPro" id="IPR020846">
    <property type="entry name" value="MFS_dom"/>
</dbReference>
<feature type="transmembrane region" description="Helical" evidence="7">
    <location>
        <begin position="118"/>
        <end position="137"/>
    </location>
</feature>
<feature type="domain" description="Major facilitator superfamily (MFS) profile" evidence="8">
    <location>
        <begin position="24"/>
        <end position="478"/>
    </location>
</feature>
<feature type="transmembrane region" description="Helical" evidence="7">
    <location>
        <begin position="237"/>
        <end position="260"/>
    </location>
</feature>
<accession>A0ABU4FBU2</accession>
<evidence type="ECO:0000256" key="5">
    <source>
        <dbReference type="ARBA" id="ARBA00023136"/>
    </source>
</evidence>
<feature type="transmembrane region" description="Helical" evidence="7">
    <location>
        <begin position="180"/>
        <end position="199"/>
    </location>
</feature>
<proteinExistence type="predicted"/>
<comment type="subcellular location">
    <subcellularLocation>
        <location evidence="1">Cell membrane</location>
        <topology evidence="1">Multi-pass membrane protein</topology>
    </subcellularLocation>
</comment>
<dbReference type="Proteomes" id="UP001187346">
    <property type="component" value="Unassembled WGS sequence"/>
</dbReference>
<keyword evidence="4 7" id="KW-1133">Transmembrane helix</keyword>
<feature type="transmembrane region" description="Helical" evidence="7">
    <location>
        <begin position="211"/>
        <end position="231"/>
    </location>
</feature>
<feature type="transmembrane region" description="Helical" evidence="7">
    <location>
        <begin position="26"/>
        <end position="51"/>
    </location>
</feature>
<dbReference type="SUPFAM" id="SSF103473">
    <property type="entry name" value="MFS general substrate transporter"/>
    <property type="match status" value="1"/>
</dbReference>
<protein>
    <submittedName>
        <fullName evidence="9">MFS transporter</fullName>
    </submittedName>
</protein>
<feature type="transmembrane region" description="Helical" evidence="7">
    <location>
        <begin position="63"/>
        <end position="81"/>
    </location>
</feature>